<keyword evidence="2 3" id="KW-0732">Signal</keyword>
<gene>
    <name evidence="5" type="ORF">F9817_17895</name>
</gene>
<organism evidence="5 6">
    <name type="scientific">Vibrio eleionomae</name>
    <dbReference type="NCBI Taxonomy" id="2653505"/>
    <lineage>
        <taxon>Bacteria</taxon>
        <taxon>Pseudomonadati</taxon>
        <taxon>Pseudomonadota</taxon>
        <taxon>Gammaproteobacteria</taxon>
        <taxon>Vibrionales</taxon>
        <taxon>Vibrionaceae</taxon>
        <taxon>Vibrio</taxon>
    </lineage>
</organism>
<dbReference type="EMBL" id="WEKT01000044">
    <property type="protein sequence ID" value="MZI95052.1"/>
    <property type="molecule type" value="Genomic_DNA"/>
</dbReference>
<protein>
    <submittedName>
        <fullName evidence="5">ABC transporter substrate-binding protein</fullName>
    </submittedName>
</protein>
<comment type="caution">
    <text evidence="5">The sequence shown here is derived from an EMBL/GenBank/DDBJ whole genome shotgun (WGS) entry which is preliminary data.</text>
</comment>
<dbReference type="RefSeq" id="WP_161157532.1">
    <property type="nucleotide sequence ID" value="NZ_WEKT01000044.1"/>
</dbReference>
<dbReference type="InterPro" id="IPR051010">
    <property type="entry name" value="BCAA_transport"/>
</dbReference>
<feature type="signal peptide" evidence="3">
    <location>
        <begin position="1"/>
        <end position="25"/>
    </location>
</feature>
<evidence type="ECO:0000256" key="2">
    <source>
        <dbReference type="ARBA" id="ARBA00022729"/>
    </source>
</evidence>
<keyword evidence="6" id="KW-1185">Reference proteome</keyword>
<accession>A0A7X4LNS6</accession>
<dbReference type="PANTHER" id="PTHR30483:SF38">
    <property type="entry name" value="BLR7848 PROTEIN"/>
    <property type="match status" value="1"/>
</dbReference>
<evidence type="ECO:0000259" key="4">
    <source>
        <dbReference type="Pfam" id="PF13458"/>
    </source>
</evidence>
<feature type="chain" id="PRO_5031431514" evidence="3">
    <location>
        <begin position="26"/>
        <end position="383"/>
    </location>
</feature>
<sequence length="383" mass="40727">MLTRKSLLSLAIGTSLLASSYSSFAEIKIGVVTSSTGPIALVGIPQKNSIDLLPKSVAGEKITYLPLDDGSDPTATVKAFKKLISEEHVDAIIGPSGSGNAMGVIQFAAESKTPMLAPVGTAAVVLPMNEQKKWVFKTTQNDDLIASALVDQMKASGIKTLGMIGTADTYGENWSKVMKGLTEKAGIKIVADEHFQRQDTSITGQALKVLMANPDATLIAAPGSSSVMPETTLKEQGYTGQMYQTHGAALDSFLKLGGKEVNGTILAASLMLVLDQVPDSPEKQVAQKYVDAYKAKYQVTPPTFGSNVYDAGLLLQNAIPTALKTAKPGTEAFRVALRTALENTKNLPGTQGVYNMSPADHSGFDERGRELIQVKNDHWVLLK</sequence>
<evidence type="ECO:0000256" key="3">
    <source>
        <dbReference type="SAM" id="SignalP"/>
    </source>
</evidence>
<name>A0A7X4LNS6_9VIBR</name>
<dbReference type="PANTHER" id="PTHR30483">
    <property type="entry name" value="LEUCINE-SPECIFIC-BINDING PROTEIN"/>
    <property type="match status" value="1"/>
</dbReference>
<dbReference type="Gene3D" id="3.40.50.2300">
    <property type="match status" value="2"/>
</dbReference>
<dbReference type="AlphaFoldDB" id="A0A7X4LNS6"/>
<dbReference type="SUPFAM" id="SSF53822">
    <property type="entry name" value="Periplasmic binding protein-like I"/>
    <property type="match status" value="1"/>
</dbReference>
<comment type="similarity">
    <text evidence="1">Belongs to the leucine-binding protein family.</text>
</comment>
<dbReference type="Pfam" id="PF13458">
    <property type="entry name" value="Peripla_BP_6"/>
    <property type="match status" value="1"/>
</dbReference>
<dbReference type="InterPro" id="IPR028082">
    <property type="entry name" value="Peripla_BP_I"/>
</dbReference>
<evidence type="ECO:0000313" key="6">
    <source>
        <dbReference type="Proteomes" id="UP000462621"/>
    </source>
</evidence>
<dbReference type="CDD" id="cd06333">
    <property type="entry name" value="PBP1_ABC_RPA1789-like"/>
    <property type="match status" value="1"/>
</dbReference>
<reference evidence="5 6" key="1">
    <citation type="submission" date="2019-10" db="EMBL/GenBank/DDBJ databases">
        <title>Vibrio sp. nov. isolated from a shrimp pond.</title>
        <authorList>
            <person name="Gomez-Gil B."/>
            <person name="Enciso-Ibarra J."/>
            <person name="Enciso-Ibarra K."/>
            <person name="Bolan-Mejia C."/>
        </authorList>
    </citation>
    <scope>NUCLEOTIDE SEQUENCE [LARGE SCALE GENOMIC DNA]</scope>
    <source>
        <strain evidence="5 6">CAIM 722</strain>
    </source>
</reference>
<dbReference type="InterPro" id="IPR028081">
    <property type="entry name" value="Leu-bd"/>
</dbReference>
<proteinExistence type="inferred from homology"/>
<evidence type="ECO:0000313" key="5">
    <source>
        <dbReference type="EMBL" id="MZI95052.1"/>
    </source>
</evidence>
<feature type="domain" description="Leucine-binding protein" evidence="4">
    <location>
        <begin position="26"/>
        <end position="362"/>
    </location>
</feature>
<evidence type="ECO:0000256" key="1">
    <source>
        <dbReference type="ARBA" id="ARBA00010062"/>
    </source>
</evidence>
<dbReference type="Proteomes" id="UP000462621">
    <property type="component" value="Unassembled WGS sequence"/>
</dbReference>